<evidence type="ECO:0000256" key="1">
    <source>
        <dbReference type="ARBA" id="ARBA00004477"/>
    </source>
</evidence>
<dbReference type="InterPro" id="IPR046401">
    <property type="entry name" value="FITM1/2"/>
</dbReference>
<dbReference type="GO" id="GO:0019915">
    <property type="term" value="P:lipid storage"/>
    <property type="evidence" value="ECO:0007669"/>
    <property type="project" value="InterPro"/>
</dbReference>
<protein>
    <recommendedName>
        <fullName evidence="11">Fat storage-inducing transmembrane protein 2</fullName>
    </recommendedName>
</protein>
<name>A0A401PC71_SCYTO</name>
<dbReference type="PANTHER" id="PTHR23129">
    <property type="entry name" value="ACYL-COENZYME A DIPHOSPHATASE FITM2"/>
    <property type="match status" value="1"/>
</dbReference>
<gene>
    <name evidence="9" type="ORF">scyTo_0001350</name>
</gene>
<keyword evidence="6" id="KW-0443">Lipid metabolism</keyword>
<dbReference type="EMBL" id="BFAA01000300">
    <property type="protein sequence ID" value="GCB70708.1"/>
    <property type="molecule type" value="Genomic_DNA"/>
</dbReference>
<feature type="transmembrane region" description="Helical" evidence="8">
    <location>
        <begin position="191"/>
        <end position="214"/>
    </location>
</feature>
<dbReference type="GO" id="GO:0005789">
    <property type="term" value="C:endoplasmic reticulum membrane"/>
    <property type="evidence" value="ECO:0007669"/>
    <property type="project" value="UniProtKB-SubCell"/>
</dbReference>
<comment type="caution">
    <text evidence="9">The sequence shown here is derived from an EMBL/GenBank/DDBJ whole genome shotgun (WGS) entry which is preliminary data.</text>
</comment>
<evidence type="ECO:0000256" key="3">
    <source>
        <dbReference type="ARBA" id="ARBA00022801"/>
    </source>
</evidence>
<dbReference type="InterPro" id="IPR019388">
    <property type="entry name" value="FIT"/>
</dbReference>
<feature type="transmembrane region" description="Helical" evidence="8">
    <location>
        <begin position="88"/>
        <end position="105"/>
    </location>
</feature>
<evidence type="ECO:0000313" key="10">
    <source>
        <dbReference type="Proteomes" id="UP000288216"/>
    </source>
</evidence>
<evidence type="ECO:0000256" key="2">
    <source>
        <dbReference type="ARBA" id="ARBA00022692"/>
    </source>
</evidence>
<reference evidence="9 10" key="1">
    <citation type="journal article" date="2018" name="Nat. Ecol. Evol.">
        <title>Shark genomes provide insights into elasmobranch evolution and the origin of vertebrates.</title>
        <authorList>
            <person name="Hara Y"/>
            <person name="Yamaguchi K"/>
            <person name="Onimaru K"/>
            <person name="Kadota M"/>
            <person name="Koyanagi M"/>
            <person name="Keeley SD"/>
            <person name="Tatsumi K"/>
            <person name="Tanaka K"/>
            <person name="Motone F"/>
            <person name="Kageyama Y"/>
            <person name="Nozu R"/>
            <person name="Adachi N"/>
            <person name="Nishimura O"/>
            <person name="Nakagawa R"/>
            <person name="Tanegashima C"/>
            <person name="Kiyatake I"/>
            <person name="Matsumoto R"/>
            <person name="Murakumo K"/>
            <person name="Nishida K"/>
            <person name="Terakita A"/>
            <person name="Kuratani S"/>
            <person name="Sato K"/>
            <person name="Hyodo S Kuraku.S."/>
        </authorList>
    </citation>
    <scope>NUCLEOTIDE SEQUENCE [LARGE SCALE GENOMIC DNA]</scope>
</reference>
<keyword evidence="10" id="KW-1185">Reference proteome</keyword>
<dbReference type="PANTHER" id="PTHR23129:SF1">
    <property type="entry name" value="ACYL-COENZYME A DIPHOSPHATASE FITM2"/>
    <property type="match status" value="1"/>
</dbReference>
<dbReference type="OrthoDB" id="5579088at2759"/>
<keyword evidence="3" id="KW-0378">Hydrolase</keyword>
<dbReference type="OMA" id="LWEFMLI"/>
<organism evidence="9 10">
    <name type="scientific">Scyliorhinus torazame</name>
    <name type="common">Cloudy catshark</name>
    <name type="synonym">Catulus torazame</name>
    <dbReference type="NCBI Taxonomy" id="75743"/>
    <lineage>
        <taxon>Eukaryota</taxon>
        <taxon>Metazoa</taxon>
        <taxon>Chordata</taxon>
        <taxon>Craniata</taxon>
        <taxon>Vertebrata</taxon>
        <taxon>Chondrichthyes</taxon>
        <taxon>Elasmobranchii</taxon>
        <taxon>Galeomorphii</taxon>
        <taxon>Galeoidea</taxon>
        <taxon>Carcharhiniformes</taxon>
        <taxon>Scyliorhinidae</taxon>
        <taxon>Scyliorhinus</taxon>
    </lineage>
</organism>
<keyword evidence="7 8" id="KW-0472">Membrane</keyword>
<dbReference type="STRING" id="75743.A0A401PC71"/>
<evidence type="ECO:0000256" key="8">
    <source>
        <dbReference type="SAM" id="Phobius"/>
    </source>
</evidence>
<dbReference type="GO" id="GO:0008654">
    <property type="term" value="P:phospholipid biosynthetic process"/>
    <property type="evidence" value="ECO:0007669"/>
    <property type="project" value="TreeGrafter"/>
</dbReference>
<keyword evidence="2 8" id="KW-0812">Transmembrane</keyword>
<feature type="transmembrane region" description="Helical" evidence="8">
    <location>
        <begin position="149"/>
        <end position="170"/>
    </location>
</feature>
<evidence type="ECO:0000256" key="6">
    <source>
        <dbReference type="ARBA" id="ARBA00023098"/>
    </source>
</evidence>
<sequence length="255" mass="29361">MSVDALVQLLSALHRAWIRPYLALLLTLITLGGSLLKASQLVAESYFSNRRNALNVYFVKFSWGWTLGLLLPFVFTSNYFVQRDVLFAIRRITSCVVGTAVWFFSTRFFHVIESFTGECYESQNMTVLHEFENLYTCRKHGHLWLGFDISGHSFLLSYCVLMITEEIAVVNELHKMEQKRGKATATIIKSLFIALNALLLLWVWMFFCTAIYFHDMPHKIIGTAFGISAWYGTYGFWFKKSFSPGLPPEIGKQKM</sequence>
<dbReference type="Pfam" id="PF10261">
    <property type="entry name" value="FIT"/>
    <property type="match status" value="1"/>
</dbReference>
<accession>A0A401PC71</accession>
<feature type="transmembrane region" description="Helical" evidence="8">
    <location>
        <begin position="63"/>
        <end position="81"/>
    </location>
</feature>
<keyword evidence="4" id="KW-0256">Endoplasmic reticulum</keyword>
<evidence type="ECO:0000256" key="5">
    <source>
        <dbReference type="ARBA" id="ARBA00022989"/>
    </source>
</evidence>
<dbReference type="HAMAP" id="MF_03230">
    <property type="entry name" value="FITM2"/>
    <property type="match status" value="1"/>
</dbReference>
<feature type="transmembrane region" description="Helical" evidence="8">
    <location>
        <begin position="220"/>
        <end position="238"/>
    </location>
</feature>
<dbReference type="GO" id="GO:0034389">
    <property type="term" value="P:lipid droplet organization"/>
    <property type="evidence" value="ECO:0007669"/>
    <property type="project" value="InterPro"/>
</dbReference>
<evidence type="ECO:0000256" key="4">
    <source>
        <dbReference type="ARBA" id="ARBA00022824"/>
    </source>
</evidence>
<evidence type="ECO:0008006" key="11">
    <source>
        <dbReference type="Google" id="ProtNLM"/>
    </source>
</evidence>
<comment type="subcellular location">
    <subcellularLocation>
        <location evidence="1">Endoplasmic reticulum membrane</location>
        <topology evidence="1">Multi-pass membrane protein</topology>
    </subcellularLocation>
</comment>
<evidence type="ECO:0000256" key="7">
    <source>
        <dbReference type="ARBA" id="ARBA00023136"/>
    </source>
</evidence>
<dbReference type="AlphaFoldDB" id="A0A401PC71"/>
<feature type="transmembrane region" description="Helical" evidence="8">
    <location>
        <begin position="21"/>
        <end position="43"/>
    </location>
</feature>
<evidence type="ECO:0000313" key="9">
    <source>
        <dbReference type="EMBL" id="GCB70708.1"/>
    </source>
</evidence>
<dbReference type="GO" id="GO:0010945">
    <property type="term" value="F:coenzyme A diphosphatase activity"/>
    <property type="evidence" value="ECO:0007669"/>
    <property type="project" value="InterPro"/>
</dbReference>
<proteinExistence type="inferred from homology"/>
<keyword evidence="5 8" id="KW-1133">Transmembrane helix</keyword>
<dbReference type="Proteomes" id="UP000288216">
    <property type="component" value="Unassembled WGS sequence"/>
</dbReference>